<keyword evidence="1" id="KW-0472">Membrane</keyword>
<evidence type="ECO:0000313" key="3">
    <source>
        <dbReference type="Proteomes" id="UP000614601"/>
    </source>
</evidence>
<keyword evidence="1" id="KW-1133">Transmembrane helix</keyword>
<comment type="caution">
    <text evidence="2">The sequence shown here is derived from an EMBL/GenBank/DDBJ whole genome shotgun (WGS) entry which is preliminary data.</text>
</comment>
<evidence type="ECO:0000256" key="1">
    <source>
        <dbReference type="SAM" id="Phobius"/>
    </source>
</evidence>
<dbReference type="AlphaFoldDB" id="A0A811LWQ5"/>
<organism evidence="2 3">
    <name type="scientific">Bursaphelenchus okinawaensis</name>
    <dbReference type="NCBI Taxonomy" id="465554"/>
    <lineage>
        <taxon>Eukaryota</taxon>
        <taxon>Metazoa</taxon>
        <taxon>Ecdysozoa</taxon>
        <taxon>Nematoda</taxon>
        <taxon>Chromadorea</taxon>
        <taxon>Rhabditida</taxon>
        <taxon>Tylenchina</taxon>
        <taxon>Tylenchomorpha</taxon>
        <taxon>Aphelenchoidea</taxon>
        <taxon>Aphelenchoididae</taxon>
        <taxon>Bursaphelenchus</taxon>
    </lineage>
</organism>
<keyword evidence="1" id="KW-0812">Transmembrane</keyword>
<dbReference type="EMBL" id="CAJFDH010000006">
    <property type="protein sequence ID" value="CAD5231167.1"/>
    <property type="molecule type" value="Genomic_DNA"/>
</dbReference>
<keyword evidence="3" id="KW-1185">Reference proteome</keyword>
<dbReference type="Proteomes" id="UP000783686">
    <property type="component" value="Unassembled WGS sequence"/>
</dbReference>
<dbReference type="EMBL" id="CAJFCW020000006">
    <property type="protein sequence ID" value="CAG9128492.1"/>
    <property type="molecule type" value="Genomic_DNA"/>
</dbReference>
<dbReference type="Proteomes" id="UP000614601">
    <property type="component" value="Unassembled WGS sequence"/>
</dbReference>
<accession>A0A811LWQ5</accession>
<feature type="transmembrane region" description="Helical" evidence="1">
    <location>
        <begin position="44"/>
        <end position="70"/>
    </location>
</feature>
<protein>
    <submittedName>
        <fullName evidence="2">Uncharacterized protein</fullName>
    </submittedName>
</protein>
<sequence length="106" mass="11751">MATLSKLELIDLDDNFGALHDLNMLTFAHVIRLQTVVCDYISEIAGMLFTALILTLCAISCISCYISFVARKYTSKKVKPNTMGYVKKIPPIGDDGKNAFYAVKPQ</sequence>
<reference evidence="2" key="1">
    <citation type="submission" date="2020-09" db="EMBL/GenBank/DDBJ databases">
        <authorList>
            <person name="Kikuchi T."/>
        </authorList>
    </citation>
    <scope>NUCLEOTIDE SEQUENCE</scope>
    <source>
        <strain evidence="2">SH1</strain>
    </source>
</reference>
<evidence type="ECO:0000313" key="2">
    <source>
        <dbReference type="EMBL" id="CAD5231167.1"/>
    </source>
</evidence>
<name>A0A811LWQ5_9BILA</name>
<proteinExistence type="predicted"/>
<gene>
    <name evidence="2" type="ORF">BOKJ2_LOCUS14506</name>
</gene>